<feature type="domain" description="TonB-dependent receptor plug" evidence="14">
    <location>
        <begin position="62"/>
        <end position="182"/>
    </location>
</feature>
<comment type="similarity">
    <text evidence="2 10 11">Belongs to the TonB-dependent receptor family.</text>
</comment>
<keyword evidence="6 11" id="KW-0798">TonB box</keyword>
<comment type="caution">
    <text evidence="15">The sequence shown here is derived from an EMBL/GenBank/DDBJ whole genome shotgun (WGS) entry which is preliminary data.</text>
</comment>
<dbReference type="InterPro" id="IPR039426">
    <property type="entry name" value="TonB-dep_rcpt-like"/>
</dbReference>
<reference evidence="15 16" key="1">
    <citation type="submission" date="2017-11" db="EMBL/GenBank/DDBJ databases">
        <title>Draft genome sequence of Mitsuaria sp. HWN-4.</title>
        <authorList>
            <person name="Gundlapally S.R."/>
        </authorList>
    </citation>
    <scope>NUCLEOTIDE SEQUENCE [LARGE SCALE GENOMIC DNA]</scope>
    <source>
        <strain evidence="15 16">HWN-4</strain>
    </source>
</reference>
<comment type="subcellular location">
    <subcellularLocation>
        <location evidence="1 10">Cell outer membrane</location>
        <topology evidence="1 10">Multi-pass membrane protein</topology>
    </subcellularLocation>
</comment>
<dbReference type="Pfam" id="PF00593">
    <property type="entry name" value="TonB_dep_Rec_b-barrel"/>
    <property type="match status" value="1"/>
</dbReference>
<keyword evidence="16" id="KW-1185">Reference proteome</keyword>
<name>A0A2G9CB45_9BURK</name>
<evidence type="ECO:0000256" key="4">
    <source>
        <dbReference type="ARBA" id="ARBA00022452"/>
    </source>
</evidence>
<feature type="signal peptide" evidence="12">
    <location>
        <begin position="1"/>
        <end position="30"/>
    </location>
</feature>
<feature type="domain" description="TonB-dependent receptor-like beta-barrel" evidence="13">
    <location>
        <begin position="338"/>
        <end position="754"/>
    </location>
</feature>
<keyword evidence="7 10" id="KW-0472">Membrane</keyword>
<evidence type="ECO:0000256" key="5">
    <source>
        <dbReference type="ARBA" id="ARBA00022692"/>
    </source>
</evidence>
<evidence type="ECO:0000256" key="1">
    <source>
        <dbReference type="ARBA" id="ARBA00004571"/>
    </source>
</evidence>
<evidence type="ECO:0000313" key="15">
    <source>
        <dbReference type="EMBL" id="PIM53658.1"/>
    </source>
</evidence>
<proteinExistence type="inferred from homology"/>
<evidence type="ECO:0000256" key="7">
    <source>
        <dbReference type="ARBA" id="ARBA00023136"/>
    </source>
</evidence>
<evidence type="ECO:0000313" key="16">
    <source>
        <dbReference type="Proteomes" id="UP000231501"/>
    </source>
</evidence>
<keyword evidence="8 15" id="KW-0675">Receptor</keyword>
<dbReference type="SUPFAM" id="SSF56935">
    <property type="entry name" value="Porins"/>
    <property type="match status" value="1"/>
</dbReference>
<keyword evidence="3 10" id="KW-0813">Transport</keyword>
<evidence type="ECO:0000256" key="11">
    <source>
        <dbReference type="RuleBase" id="RU003357"/>
    </source>
</evidence>
<keyword evidence="5 10" id="KW-0812">Transmembrane</keyword>
<dbReference type="InterPro" id="IPR012910">
    <property type="entry name" value="Plug_dom"/>
</dbReference>
<evidence type="ECO:0000256" key="10">
    <source>
        <dbReference type="PROSITE-ProRule" id="PRU01360"/>
    </source>
</evidence>
<dbReference type="PANTHER" id="PTHR47234">
    <property type="match status" value="1"/>
</dbReference>
<evidence type="ECO:0000256" key="12">
    <source>
        <dbReference type="SAM" id="SignalP"/>
    </source>
</evidence>
<dbReference type="EMBL" id="PEOG01000018">
    <property type="protein sequence ID" value="PIM53658.1"/>
    <property type="molecule type" value="Genomic_DNA"/>
</dbReference>
<feature type="chain" id="PRO_5013890141" evidence="12">
    <location>
        <begin position="31"/>
        <end position="795"/>
    </location>
</feature>
<dbReference type="Gene3D" id="2.40.170.20">
    <property type="entry name" value="TonB-dependent receptor, beta-barrel domain"/>
    <property type="match status" value="1"/>
</dbReference>
<dbReference type="RefSeq" id="WP_099861246.1">
    <property type="nucleotide sequence ID" value="NZ_PEOG01000018.1"/>
</dbReference>
<dbReference type="InterPro" id="IPR037066">
    <property type="entry name" value="Plug_dom_sf"/>
</dbReference>
<dbReference type="InterPro" id="IPR036942">
    <property type="entry name" value="Beta-barrel_TonB_sf"/>
</dbReference>
<evidence type="ECO:0000256" key="9">
    <source>
        <dbReference type="ARBA" id="ARBA00023237"/>
    </source>
</evidence>
<evidence type="ECO:0000256" key="8">
    <source>
        <dbReference type="ARBA" id="ARBA00023170"/>
    </source>
</evidence>
<protein>
    <submittedName>
        <fullName evidence="15">TonB-dependent receptor</fullName>
    </submittedName>
</protein>
<accession>A0A2G9CB45</accession>
<dbReference type="Proteomes" id="UP000231501">
    <property type="component" value="Unassembled WGS sequence"/>
</dbReference>
<evidence type="ECO:0000256" key="2">
    <source>
        <dbReference type="ARBA" id="ARBA00009810"/>
    </source>
</evidence>
<dbReference type="PROSITE" id="PS52016">
    <property type="entry name" value="TONB_DEPENDENT_REC_3"/>
    <property type="match status" value="1"/>
</dbReference>
<evidence type="ECO:0000259" key="13">
    <source>
        <dbReference type="Pfam" id="PF00593"/>
    </source>
</evidence>
<evidence type="ECO:0000259" key="14">
    <source>
        <dbReference type="Pfam" id="PF07715"/>
    </source>
</evidence>
<dbReference type="InterPro" id="IPR000531">
    <property type="entry name" value="Beta-barrel_TonB"/>
</dbReference>
<evidence type="ECO:0000256" key="3">
    <source>
        <dbReference type="ARBA" id="ARBA00022448"/>
    </source>
</evidence>
<keyword evidence="4 10" id="KW-1134">Transmembrane beta strand</keyword>
<dbReference type="GO" id="GO:0009279">
    <property type="term" value="C:cell outer membrane"/>
    <property type="evidence" value="ECO:0007669"/>
    <property type="project" value="UniProtKB-SubCell"/>
</dbReference>
<dbReference type="CDD" id="cd01347">
    <property type="entry name" value="ligand_gated_channel"/>
    <property type="match status" value="1"/>
</dbReference>
<dbReference type="Gene3D" id="2.170.130.10">
    <property type="entry name" value="TonB-dependent receptor, plug domain"/>
    <property type="match status" value="1"/>
</dbReference>
<dbReference type="AlphaFoldDB" id="A0A2G9CB45"/>
<dbReference type="PANTHER" id="PTHR47234:SF3">
    <property type="entry name" value="SECRETIN_TONB SHORT N-TERMINAL DOMAIN-CONTAINING PROTEIN"/>
    <property type="match status" value="1"/>
</dbReference>
<sequence>MPLPSSFRASIPLNVIALAAAASLAPSAQAQATTASPAVGSASDQLQQVVVTGTRRVNRTVAESESPVDVLSAADLQRTGTTELATALGQLLPSLNFPRPSLTDASDAVRPAQLRGLSPDQTLVLIDGKRRHTTAVVNINGTQGRGSAPVDLNTIPLAAIERIEVLRDGAAAQYGSDAIAGVINIVLKKGARGGSVNAELGQTDAGDGFRHTEAASAGFALGQDGWIRFALENRHQQRTNRAGVDTREAATEPRFGQVNNRLGDPDSHQQAAVLNAELPRAGALQAYAVATLSHRDTVSAAFWRTRATAVANNVAGLYPEGFLPLQRSTSVDIGLVAGVRGELAGWSWDASLNHGRNRFDIDVANTANYSLGNASPTRFDAGRLSNQQTVLNLDLSRELELGLAAPWTLAVGAEARRERYEIDAGEPASYQNGGASGFPGFQPGNAGAHGRHDVAAYASLEGRVTQAFSASAALRTEHYNDFGNATSAKLSGRYAWSPAVALRGTVSTGFRAPSLAQQFFATTSTNLINGALVEAGTFPVESAAAAALGAKPLKAEKSRNLSLGLLLQPLGQWQTTVDIYQIDIDDRILLSANLSLPTALREQLAAQGVLVSAGRYFTNALDTRTRGVDVVSTWQQDWGRAGRGQYTLAYNHNKNSVRHVDDNPALLSANNLTLIDRVTLARATVGSPKDKLVASAEHRRGPWSGRLAASRYGSFVIRQSNAANDQTFGAAWLLDVSAGWEQGAWHVSAGVDNLTDRYPDRVIAANAIGGILAYNQFSPFGFNGRQYYAKVGYRW</sequence>
<dbReference type="OrthoDB" id="8530571at2"/>
<evidence type="ECO:0000256" key="6">
    <source>
        <dbReference type="ARBA" id="ARBA00023077"/>
    </source>
</evidence>
<gene>
    <name evidence="15" type="ORF">CS062_08620</name>
</gene>
<keyword evidence="12" id="KW-0732">Signal</keyword>
<dbReference type="Pfam" id="PF07715">
    <property type="entry name" value="Plug"/>
    <property type="match status" value="1"/>
</dbReference>
<organism evidence="15 16">
    <name type="scientific">Roseateles chitinivorans</name>
    <dbReference type="NCBI Taxonomy" id="2917965"/>
    <lineage>
        <taxon>Bacteria</taxon>
        <taxon>Pseudomonadati</taxon>
        <taxon>Pseudomonadota</taxon>
        <taxon>Betaproteobacteria</taxon>
        <taxon>Burkholderiales</taxon>
        <taxon>Sphaerotilaceae</taxon>
        <taxon>Roseateles</taxon>
    </lineage>
</organism>
<keyword evidence="9 10" id="KW-0998">Cell outer membrane</keyword>